<gene>
    <name evidence="1" type="ORF">KI387_032235</name>
</gene>
<accession>A0AA38BV85</accession>
<comment type="caution">
    <text evidence="1">The sequence shown here is derived from an EMBL/GenBank/DDBJ whole genome shotgun (WGS) entry which is preliminary data.</text>
</comment>
<reference evidence="1 2" key="1">
    <citation type="journal article" date="2021" name="Nat. Plants">
        <title>The Taxus genome provides insights into paclitaxel biosynthesis.</title>
        <authorList>
            <person name="Xiong X."/>
            <person name="Gou J."/>
            <person name="Liao Q."/>
            <person name="Li Y."/>
            <person name="Zhou Q."/>
            <person name="Bi G."/>
            <person name="Li C."/>
            <person name="Du R."/>
            <person name="Wang X."/>
            <person name="Sun T."/>
            <person name="Guo L."/>
            <person name="Liang H."/>
            <person name="Lu P."/>
            <person name="Wu Y."/>
            <person name="Zhang Z."/>
            <person name="Ro D.K."/>
            <person name="Shang Y."/>
            <person name="Huang S."/>
            <person name="Yan J."/>
        </authorList>
    </citation>
    <scope>NUCLEOTIDE SEQUENCE [LARGE SCALE GENOMIC DNA]</scope>
    <source>
        <strain evidence="1">Ta-2019</strain>
    </source>
</reference>
<feature type="non-terminal residue" evidence="1">
    <location>
        <position position="1"/>
    </location>
</feature>
<dbReference type="Proteomes" id="UP000824469">
    <property type="component" value="Unassembled WGS sequence"/>
</dbReference>
<dbReference type="EMBL" id="JAHRHJ020003813">
    <property type="protein sequence ID" value="KAH9288118.1"/>
    <property type="molecule type" value="Genomic_DNA"/>
</dbReference>
<name>A0AA38BV85_TAXCH</name>
<evidence type="ECO:0000313" key="2">
    <source>
        <dbReference type="Proteomes" id="UP000824469"/>
    </source>
</evidence>
<keyword evidence="2" id="KW-1185">Reference proteome</keyword>
<sequence>AKTCDLSYELFCNFHFHVTKLENSILPTLGEFDGDVLVEALNPLNEIRQAPDLQ</sequence>
<organism evidence="1 2">
    <name type="scientific">Taxus chinensis</name>
    <name type="common">Chinese yew</name>
    <name type="synonym">Taxus wallichiana var. chinensis</name>
    <dbReference type="NCBI Taxonomy" id="29808"/>
    <lineage>
        <taxon>Eukaryota</taxon>
        <taxon>Viridiplantae</taxon>
        <taxon>Streptophyta</taxon>
        <taxon>Embryophyta</taxon>
        <taxon>Tracheophyta</taxon>
        <taxon>Spermatophyta</taxon>
        <taxon>Pinopsida</taxon>
        <taxon>Pinidae</taxon>
        <taxon>Conifers II</taxon>
        <taxon>Cupressales</taxon>
        <taxon>Taxaceae</taxon>
        <taxon>Taxus</taxon>
    </lineage>
</organism>
<evidence type="ECO:0000313" key="1">
    <source>
        <dbReference type="EMBL" id="KAH9288118.1"/>
    </source>
</evidence>
<proteinExistence type="predicted"/>
<protein>
    <submittedName>
        <fullName evidence="1">Uncharacterized protein</fullName>
    </submittedName>
</protein>
<feature type="non-terminal residue" evidence="1">
    <location>
        <position position="54"/>
    </location>
</feature>
<dbReference type="AlphaFoldDB" id="A0AA38BV85"/>